<dbReference type="AlphaFoldDB" id="A0A2K9APV4"/>
<dbReference type="OrthoDB" id="6196878at2"/>
<dbReference type="KEGG" id="kpd:CW740_10515"/>
<protein>
    <submittedName>
        <fullName evidence="1">Uncharacterized protein</fullName>
    </submittedName>
</protein>
<sequence length="103" mass="10981">MKIGTLAFLAGLVIAVIGAFVNVEWFPWVLAALGLVVGFLNISGGETRRFLIAAIAFMMSAYSLDTLPMVGEMIGNIMHNIGYFVGSAALLVAIKALFELSKD</sequence>
<reference evidence="1 2" key="1">
    <citation type="submission" date="2017-12" db="EMBL/GenBank/DDBJ databases">
        <title>Kangiella profundi FT102 completed genome.</title>
        <authorList>
            <person name="Xu J."/>
            <person name="Wang J."/>
            <person name="Lu Y."/>
        </authorList>
    </citation>
    <scope>NUCLEOTIDE SEQUENCE [LARGE SCALE GENOMIC DNA]</scope>
    <source>
        <strain evidence="1 2">FT102</strain>
    </source>
</reference>
<proteinExistence type="predicted"/>
<dbReference type="Proteomes" id="UP000232693">
    <property type="component" value="Chromosome"/>
</dbReference>
<evidence type="ECO:0000313" key="2">
    <source>
        <dbReference type="Proteomes" id="UP000232693"/>
    </source>
</evidence>
<evidence type="ECO:0000313" key="1">
    <source>
        <dbReference type="EMBL" id="AUD79652.1"/>
    </source>
</evidence>
<accession>A0A2K9APV4</accession>
<dbReference type="EMBL" id="CP025120">
    <property type="protein sequence ID" value="AUD79652.1"/>
    <property type="molecule type" value="Genomic_DNA"/>
</dbReference>
<gene>
    <name evidence="1" type="ORF">CW740_10515</name>
</gene>
<name>A0A2K9APV4_9GAMM</name>
<dbReference type="RefSeq" id="WP_018624016.1">
    <property type="nucleotide sequence ID" value="NZ_BMGO01000001.1"/>
</dbReference>
<organism evidence="1 2">
    <name type="scientific">Kangiella profundi</name>
    <dbReference type="NCBI Taxonomy" id="1561924"/>
    <lineage>
        <taxon>Bacteria</taxon>
        <taxon>Pseudomonadati</taxon>
        <taxon>Pseudomonadota</taxon>
        <taxon>Gammaproteobacteria</taxon>
        <taxon>Kangiellales</taxon>
        <taxon>Kangiellaceae</taxon>
        <taxon>Kangiella</taxon>
    </lineage>
</organism>
<keyword evidence="2" id="KW-1185">Reference proteome</keyword>